<proteinExistence type="predicted"/>
<name>A0ABV8TCE1_9ACTN</name>
<reference evidence="2" key="1">
    <citation type="journal article" date="2019" name="Int. J. Syst. Evol. Microbiol.">
        <title>The Global Catalogue of Microorganisms (GCM) 10K type strain sequencing project: providing services to taxonomists for standard genome sequencing and annotation.</title>
        <authorList>
            <consortium name="The Broad Institute Genomics Platform"/>
            <consortium name="The Broad Institute Genome Sequencing Center for Infectious Disease"/>
            <person name="Wu L."/>
            <person name="Ma J."/>
        </authorList>
    </citation>
    <scope>NUCLEOTIDE SEQUENCE [LARGE SCALE GENOMIC DNA]</scope>
    <source>
        <strain evidence="2">PCU 347</strain>
    </source>
</reference>
<sequence length="252" mass="28339">MPTDDLDDFKLPPPGSPEYRRVILNIAASEDIEEYHRLMRPVFTQRGWRVAVEVMIELLGGLAVNCPKSLLDAFGTVKLGELVAVMDEETKLNYVSVHAAELHPEKPRHEAIRLTVEYADRITSMSEKLLPVWERVATVLRRETGDDVEEARVILTRWLNTQGDRVTDSVMAASLTRAYLRKLVMPPGKLWVQDLVDLRPRSSGVPLAARWAQMRPNAHTANETYGMAATILGREPVGPRRCSGCGRIHSLH</sequence>
<dbReference type="Proteomes" id="UP001595824">
    <property type="component" value="Unassembled WGS sequence"/>
</dbReference>
<dbReference type="EMBL" id="JBHSDP010000011">
    <property type="protein sequence ID" value="MFC4328306.1"/>
    <property type="molecule type" value="Genomic_DNA"/>
</dbReference>
<evidence type="ECO:0000313" key="1">
    <source>
        <dbReference type="EMBL" id="MFC4328306.1"/>
    </source>
</evidence>
<comment type="caution">
    <text evidence="1">The sequence shown here is derived from an EMBL/GenBank/DDBJ whole genome shotgun (WGS) entry which is preliminary data.</text>
</comment>
<dbReference type="RefSeq" id="WP_381738471.1">
    <property type="nucleotide sequence ID" value="NZ_JBHSDP010000011.1"/>
</dbReference>
<accession>A0ABV8TCE1</accession>
<evidence type="ECO:0000313" key="2">
    <source>
        <dbReference type="Proteomes" id="UP001595824"/>
    </source>
</evidence>
<keyword evidence="2" id="KW-1185">Reference proteome</keyword>
<protein>
    <submittedName>
        <fullName evidence="1">Uncharacterized protein</fullName>
    </submittedName>
</protein>
<gene>
    <name evidence="1" type="ORF">ACFPC0_10760</name>
</gene>
<organism evidence="1 2">
    <name type="scientific">Streptomyces andamanensis</name>
    <dbReference type="NCBI Taxonomy" id="1565035"/>
    <lineage>
        <taxon>Bacteria</taxon>
        <taxon>Bacillati</taxon>
        <taxon>Actinomycetota</taxon>
        <taxon>Actinomycetes</taxon>
        <taxon>Kitasatosporales</taxon>
        <taxon>Streptomycetaceae</taxon>
        <taxon>Streptomyces</taxon>
    </lineage>
</organism>